<dbReference type="Pfam" id="PF00041">
    <property type="entry name" value="fn3"/>
    <property type="match status" value="1"/>
</dbReference>
<dbReference type="CDD" id="cd00047">
    <property type="entry name" value="PTPc"/>
    <property type="match status" value="2"/>
</dbReference>
<dbReference type="InterPro" id="IPR003595">
    <property type="entry name" value="Tyr_Pase_cat"/>
</dbReference>
<dbReference type="PROSITE" id="PS50853">
    <property type="entry name" value="FN3"/>
    <property type="match status" value="1"/>
</dbReference>
<dbReference type="GO" id="GO:0004725">
    <property type="term" value="F:protein tyrosine phosphatase activity"/>
    <property type="evidence" value="ECO:0007669"/>
    <property type="project" value="UniProtKB-EC"/>
</dbReference>
<dbReference type="InterPro" id="IPR013783">
    <property type="entry name" value="Ig-like_fold"/>
</dbReference>
<dbReference type="SMART" id="SM00404">
    <property type="entry name" value="PTPc_motif"/>
    <property type="match status" value="2"/>
</dbReference>
<dbReference type="GO" id="GO:0016020">
    <property type="term" value="C:membrane"/>
    <property type="evidence" value="ECO:0007669"/>
    <property type="project" value="UniProtKB-SubCell"/>
</dbReference>
<comment type="catalytic activity">
    <reaction evidence="7">
        <text>O-phospho-L-tyrosyl-[protein] + H2O = L-tyrosyl-[protein] + phosphate</text>
        <dbReference type="Rhea" id="RHEA:10684"/>
        <dbReference type="Rhea" id="RHEA-COMP:10136"/>
        <dbReference type="Rhea" id="RHEA-COMP:20101"/>
        <dbReference type="ChEBI" id="CHEBI:15377"/>
        <dbReference type="ChEBI" id="CHEBI:43474"/>
        <dbReference type="ChEBI" id="CHEBI:46858"/>
        <dbReference type="ChEBI" id="CHEBI:61978"/>
        <dbReference type="EC" id="3.1.3.48"/>
    </reaction>
</comment>
<protein>
    <recommendedName>
        <fullName evidence="2">protein-tyrosine-phosphatase</fullName>
        <ecNumber evidence="2">3.1.3.48</ecNumber>
    </recommendedName>
</protein>
<dbReference type="Gene3D" id="3.90.190.10">
    <property type="entry name" value="Protein tyrosine phosphatase superfamily"/>
    <property type="match status" value="2"/>
</dbReference>
<dbReference type="SMART" id="SM00194">
    <property type="entry name" value="PTPc"/>
    <property type="match status" value="2"/>
</dbReference>
<keyword evidence="8" id="KW-0812">Transmembrane</keyword>
<evidence type="ECO:0000256" key="6">
    <source>
        <dbReference type="ARBA" id="ARBA00023136"/>
    </source>
</evidence>
<dbReference type="InterPro" id="IPR000242">
    <property type="entry name" value="PTP_cat"/>
</dbReference>
<evidence type="ECO:0000256" key="4">
    <source>
        <dbReference type="ARBA" id="ARBA00022801"/>
    </source>
</evidence>
<dbReference type="PROSITE" id="PS50835">
    <property type="entry name" value="IG_LIKE"/>
    <property type="match status" value="3"/>
</dbReference>
<dbReference type="PROSITE" id="PS00383">
    <property type="entry name" value="TYR_PHOSPHATASE_1"/>
    <property type="match status" value="1"/>
</dbReference>
<dbReference type="CDD" id="cd00063">
    <property type="entry name" value="FN3"/>
    <property type="match status" value="1"/>
</dbReference>
<dbReference type="InterPro" id="IPR000387">
    <property type="entry name" value="Tyr_Pase_dom"/>
</dbReference>
<dbReference type="FunFam" id="3.90.190.10:FF:000102">
    <property type="entry name" value="Receptor-type tyrosine-protein phosphatase"/>
    <property type="match status" value="1"/>
</dbReference>
<evidence type="ECO:0000259" key="11">
    <source>
        <dbReference type="PROSITE" id="PS50056"/>
    </source>
</evidence>
<feature type="domain" description="Tyrosine-protein phosphatase" evidence="10">
    <location>
        <begin position="1347"/>
        <end position="1603"/>
    </location>
</feature>
<feature type="domain" description="Tyrosine specific protein phosphatases" evidence="11">
    <location>
        <begin position="1520"/>
        <end position="1594"/>
    </location>
</feature>
<feature type="domain" description="Ig-like" evidence="12">
    <location>
        <begin position="917"/>
        <end position="985"/>
    </location>
</feature>
<dbReference type="SUPFAM" id="SSF49265">
    <property type="entry name" value="Fibronectin type III"/>
    <property type="match status" value="1"/>
</dbReference>
<proteinExistence type="predicted"/>
<accession>A0AAV7JPX2</accession>
<keyword evidence="6 8" id="KW-0472">Membrane</keyword>
<dbReference type="Gene3D" id="2.60.40.10">
    <property type="entry name" value="Immunoglobulins"/>
    <property type="match status" value="1"/>
</dbReference>
<dbReference type="InterPro" id="IPR050348">
    <property type="entry name" value="Protein-Tyr_Phosphatase"/>
</dbReference>
<feature type="domain" description="Tyrosine-protein phosphatase" evidence="10">
    <location>
        <begin position="1633"/>
        <end position="1890"/>
    </location>
</feature>
<keyword evidence="15" id="KW-1185">Reference proteome</keyword>
<evidence type="ECO:0000256" key="5">
    <source>
        <dbReference type="ARBA" id="ARBA00022912"/>
    </source>
</evidence>
<dbReference type="InterPro" id="IPR007110">
    <property type="entry name" value="Ig-like_dom"/>
</dbReference>
<dbReference type="PANTHER" id="PTHR19134">
    <property type="entry name" value="RECEPTOR-TYPE TYROSINE-PROTEIN PHOSPHATASE"/>
    <property type="match status" value="1"/>
</dbReference>
<dbReference type="EC" id="3.1.3.48" evidence="2"/>
<sequence>MRTEYLFILIVFVLQILSVIGQDTQITISTTTTPYTNLPPESNTAEILILSLNVTLEANITGMWERPGKTYSHDKSINFDVFTVDLAGSYKFYADGIRTVSIQIDISATGSNFAEMTSSGVYTILSDNNVFYNDRTLVCATSDTSTEPEWSRNGAVITGTWDDVTGISTLDITISQQGYYTCTPVSGTSYTVAIFNPDITIIAQGGVTYYYTKDIDPSNIQLLCTTTDLTKALESIDWTIPGQTNRNPVLLEELPNSITQLNCSAGLVTAKLRIQGPPVITLSTTPDITYSMLPTASEANNADIMALSKNVTLGINLVGEWKFPNGSRSQSNPLVLELFTANLAGVYEFYITDWNGVDILAIQITLSAMPYFAELSQGEYTLLSGNNVFYHDTTLVCGSSDTSTKPEWRRDREVITGIWDPITGISTLDITTSQQGYYTCTPASGTSYTVAIFNPDITIIAKDEGIYFYTQDVDPIDIQLLCTTTDFSIALNNIKWMNGGTMYNNPAILNDIQNTFTTLTCNTGNIQVNLMLQGPPILTVSYPSLTTPYSTSVSSTYSITILTQDVTITSNLMGTWQSVVSSPASNIAIQVGTFTKDKAGLYSVYVTPWDGTSDIPAIQLDISAIGNNFAEMTSSGVYNFLTGFEVFYVDTTLICATSDSTEPQWSYIGIPSGNNTPSGVWNSDTGLSTLNIQTTAQGYYKCNKGALFSASIFDPSITTVVKQGEVYTYSYTKGVDSSDIQLFCTTSINRAFPNMKWGSFGNPVILNNVPNQEFDTFDCTFGPIGILSIDLLVQGPPVITLSTAPDTTYSMLPTASDNNRANIPVLSENVMLQTNLLGRWLKPDGSSTDGNFIEFILFTVDLVGIYQFNVTNWENQEEKAILINISAVGTAFITMTQNDSQIIYQELNNNSIINMTGNASLACATSHIPAEENDIEWFYQKTSIADPGAIRGDYNLTIGLNVLVTDQPGFYRCEVSNENREKFIYFVGIVPTSDDIQSIGRDDLETAKTIDYILGEPLMLYYYDVNIPITAIRWGVEVGSTELEEFLNPVDVNEVFAKFGSGAYKFRCFYRQSPITNVGNISLNMKVSLRIENQGLYSLRRNTSEGVEYTTAAFNLIVTGYIEQNIINLTPRYINDTSIQISWQLLISLPDNAEETFTVTYQTLNGVIQTAGITTELNYNLTDLIPGQTYTIWVELSYTYTFMSPKLSIEVTIPALDFPLIYVVIVVILIVIIVLLAITAVLIILLIWKLRKRKVKKFEVLETEEIPPEPSTKPSKDFGYSPVPIDNLAYNPELTESMGVKSKFKESARNSGNYQNLKEVMDPRMEPIALHLFKKAIDMLWKDETTLENEYKSLGGETLLYECGYAQLDQNRIKNKYKFIYPYDKSRVVLKKLGKAMHTDYINASNIPGVYVKENFIAAQGPKENTIKDFWRMVFELKIVNIVMVTNCVEGGKQKCEEYFPTKEGQISEFPPFKVRITNAVQSRGHITRIISIERGNEKFQVKHFHFTAWPDHDVPSLHHELLQFIGYVHENITQSDAPILVHCSAGVGRTGTFITLFNLRANILKQQPISVYHLVHEMREHRPHMVQTFRQYKFIYLAVLELLQEKTAVSAEEFLSTYQNYMESARIEESEFAKQFSELNYQCDKSFVYSSDKGEENADKNPVKDILPYDINRVMIYSPFFTCNYINATNHNDFFITTQHPCENTLRDFMQMIYETNAGLVVMLTTSKEKSKILGNLSERKAYWPHKDDTLEVPPFQVQVVNAEKTTAMIKQKISLKNVKENSEHEFLQVISATWNEKGEPIDYQCIINVVRFITVQRQKYPHSPIIIHCVDSIGKTGVVLTVYECIKEMQETGEIDIFHTVKRLRRERMKCIPHLSQFQACFTLMKQYLDY</sequence>
<dbReference type="PRINTS" id="PR00700">
    <property type="entry name" value="PRTYPHPHTASE"/>
</dbReference>
<name>A0AAV7JPX2_9METZ</name>
<feature type="domain" description="Tyrosine specific protein phosphatases" evidence="11">
    <location>
        <begin position="1806"/>
        <end position="1881"/>
    </location>
</feature>
<comment type="subcellular location">
    <subcellularLocation>
        <location evidence="1">Membrane</location>
        <topology evidence="1">Single-pass membrane protein</topology>
    </subcellularLocation>
</comment>
<dbReference type="PANTHER" id="PTHR19134:SF553">
    <property type="entry name" value="TYROSINE-PROTEIN PHOSPHATASE 10D-RELATED"/>
    <property type="match status" value="1"/>
</dbReference>
<evidence type="ECO:0000313" key="14">
    <source>
        <dbReference type="EMBL" id="KAI6650360.1"/>
    </source>
</evidence>
<evidence type="ECO:0000256" key="8">
    <source>
        <dbReference type="SAM" id="Phobius"/>
    </source>
</evidence>
<feature type="domain" description="Ig-like" evidence="12">
    <location>
        <begin position="370"/>
        <end position="451"/>
    </location>
</feature>
<comment type="caution">
    <text evidence="14">The sequence shown here is derived from an EMBL/GenBank/DDBJ whole genome shotgun (WGS) entry which is preliminary data.</text>
</comment>
<feature type="signal peptide" evidence="9">
    <location>
        <begin position="1"/>
        <end position="21"/>
    </location>
</feature>
<keyword evidence="8" id="KW-1133">Transmembrane helix</keyword>
<evidence type="ECO:0000259" key="13">
    <source>
        <dbReference type="PROSITE" id="PS50853"/>
    </source>
</evidence>
<dbReference type="InterPro" id="IPR029021">
    <property type="entry name" value="Prot-tyrosine_phosphatase-like"/>
</dbReference>
<feature type="transmembrane region" description="Helical" evidence="8">
    <location>
        <begin position="1220"/>
        <end position="1248"/>
    </location>
</feature>
<evidence type="ECO:0000313" key="15">
    <source>
        <dbReference type="Proteomes" id="UP001165289"/>
    </source>
</evidence>
<evidence type="ECO:0000259" key="10">
    <source>
        <dbReference type="PROSITE" id="PS50055"/>
    </source>
</evidence>
<keyword evidence="5" id="KW-0904">Protein phosphatase</keyword>
<gene>
    <name evidence="14" type="ORF">LOD99_6037</name>
</gene>
<keyword evidence="4" id="KW-0378">Hydrolase</keyword>
<evidence type="ECO:0000256" key="1">
    <source>
        <dbReference type="ARBA" id="ARBA00004167"/>
    </source>
</evidence>
<dbReference type="SUPFAM" id="SSF52799">
    <property type="entry name" value="(Phosphotyrosine protein) phosphatases II"/>
    <property type="match status" value="2"/>
</dbReference>
<organism evidence="14 15">
    <name type="scientific">Oopsacas minuta</name>
    <dbReference type="NCBI Taxonomy" id="111878"/>
    <lineage>
        <taxon>Eukaryota</taxon>
        <taxon>Metazoa</taxon>
        <taxon>Porifera</taxon>
        <taxon>Hexactinellida</taxon>
        <taxon>Hexasterophora</taxon>
        <taxon>Lyssacinosida</taxon>
        <taxon>Leucopsacidae</taxon>
        <taxon>Oopsacas</taxon>
    </lineage>
</organism>
<evidence type="ECO:0000256" key="2">
    <source>
        <dbReference type="ARBA" id="ARBA00013064"/>
    </source>
</evidence>
<dbReference type="PROSITE" id="PS50055">
    <property type="entry name" value="TYR_PHOSPHATASE_PTP"/>
    <property type="match status" value="2"/>
</dbReference>
<dbReference type="InterPro" id="IPR003961">
    <property type="entry name" value="FN3_dom"/>
</dbReference>
<evidence type="ECO:0000256" key="3">
    <source>
        <dbReference type="ARBA" id="ARBA00022729"/>
    </source>
</evidence>
<keyword evidence="3 9" id="KW-0732">Signal</keyword>
<dbReference type="InterPro" id="IPR016130">
    <property type="entry name" value="Tyr_Pase_AS"/>
</dbReference>
<dbReference type="PROSITE" id="PS50056">
    <property type="entry name" value="TYR_PHOSPHATASE_2"/>
    <property type="match status" value="2"/>
</dbReference>
<reference evidence="14 15" key="1">
    <citation type="journal article" date="2023" name="BMC Biol.">
        <title>The compact genome of the sponge Oopsacas minuta (Hexactinellida) is lacking key metazoan core genes.</title>
        <authorList>
            <person name="Santini S."/>
            <person name="Schenkelaars Q."/>
            <person name="Jourda C."/>
            <person name="Duchesne M."/>
            <person name="Belahbib H."/>
            <person name="Rocher C."/>
            <person name="Selva M."/>
            <person name="Riesgo A."/>
            <person name="Vervoort M."/>
            <person name="Leys S.P."/>
            <person name="Kodjabachian L."/>
            <person name="Le Bivic A."/>
            <person name="Borchiellini C."/>
            <person name="Claverie J.M."/>
            <person name="Renard E."/>
        </authorList>
    </citation>
    <scope>NUCLEOTIDE SEQUENCE [LARGE SCALE GENOMIC DNA]</scope>
    <source>
        <strain evidence="14">SPO-2</strain>
    </source>
</reference>
<evidence type="ECO:0000256" key="9">
    <source>
        <dbReference type="SAM" id="SignalP"/>
    </source>
</evidence>
<feature type="domain" description="Ig-like" evidence="12">
    <location>
        <begin position="136"/>
        <end position="193"/>
    </location>
</feature>
<dbReference type="Proteomes" id="UP001165289">
    <property type="component" value="Unassembled WGS sequence"/>
</dbReference>
<dbReference type="InterPro" id="IPR036116">
    <property type="entry name" value="FN3_sf"/>
</dbReference>
<feature type="domain" description="Fibronectin type-III" evidence="13">
    <location>
        <begin position="1125"/>
        <end position="1216"/>
    </location>
</feature>
<dbReference type="EMBL" id="JAKMXF010000312">
    <property type="protein sequence ID" value="KAI6650360.1"/>
    <property type="molecule type" value="Genomic_DNA"/>
</dbReference>
<evidence type="ECO:0000259" key="12">
    <source>
        <dbReference type="PROSITE" id="PS50835"/>
    </source>
</evidence>
<evidence type="ECO:0000256" key="7">
    <source>
        <dbReference type="ARBA" id="ARBA00051722"/>
    </source>
</evidence>
<dbReference type="Pfam" id="PF00102">
    <property type="entry name" value="Y_phosphatase"/>
    <property type="match status" value="2"/>
</dbReference>
<feature type="chain" id="PRO_5043978391" description="protein-tyrosine-phosphatase" evidence="9">
    <location>
        <begin position="22"/>
        <end position="1893"/>
    </location>
</feature>